<dbReference type="CDD" id="cd09881">
    <property type="entry name" value="PIN_VapC4-5_FitB-like"/>
    <property type="match status" value="1"/>
</dbReference>
<name>A0A2I9CXW2_9DEIO</name>
<comment type="similarity">
    <text evidence="7 8">Belongs to the PINc/VapC protein family.</text>
</comment>
<dbReference type="EMBL" id="BFAG01000011">
    <property type="protein sequence ID" value="GBF06949.1"/>
    <property type="molecule type" value="Genomic_DNA"/>
</dbReference>
<evidence type="ECO:0000256" key="5">
    <source>
        <dbReference type="ARBA" id="ARBA00022801"/>
    </source>
</evidence>
<dbReference type="InterPro" id="IPR050556">
    <property type="entry name" value="Type_II_TA_system_RNase"/>
</dbReference>
<evidence type="ECO:0000313" key="11">
    <source>
        <dbReference type="Proteomes" id="UP000236569"/>
    </source>
</evidence>
<dbReference type="InterPro" id="IPR002716">
    <property type="entry name" value="PIN_dom"/>
</dbReference>
<dbReference type="InterPro" id="IPR022907">
    <property type="entry name" value="VapC_family"/>
</dbReference>
<proteinExistence type="inferred from homology"/>
<evidence type="ECO:0000313" key="10">
    <source>
        <dbReference type="EMBL" id="GBF06949.1"/>
    </source>
</evidence>
<dbReference type="HAMAP" id="MF_00265">
    <property type="entry name" value="VapC_Nob1"/>
    <property type="match status" value="1"/>
</dbReference>
<sequence length="136" mass="15083">MASPLYFLDTNTCIYIINKRPPHVAEVFRRHRIGDLAVSTVTVAELAFGVARSNRPGTYEALEEFLLDLVTVPYDDAAAWAYGEIRAKLQATGKLIGPLDLLIAAHALSADVTLVTNNEGEFRRVPGLRVENWFPE</sequence>
<evidence type="ECO:0000256" key="3">
    <source>
        <dbReference type="ARBA" id="ARBA00022722"/>
    </source>
</evidence>
<keyword evidence="5 8" id="KW-0378">Hydrolase</keyword>
<evidence type="ECO:0000256" key="4">
    <source>
        <dbReference type="ARBA" id="ARBA00022723"/>
    </source>
</evidence>
<evidence type="ECO:0000256" key="8">
    <source>
        <dbReference type="HAMAP-Rule" id="MF_00265"/>
    </source>
</evidence>
<organism evidence="10 11">
    <name type="scientific">Deinococcus aerius</name>
    <dbReference type="NCBI Taxonomy" id="200253"/>
    <lineage>
        <taxon>Bacteria</taxon>
        <taxon>Thermotogati</taxon>
        <taxon>Deinococcota</taxon>
        <taxon>Deinococci</taxon>
        <taxon>Deinococcales</taxon>
        <taxon>Deinococcaceae</taxon>
        <taxon>Deinococcus</taxon>
    </lineage>
</organism>
<dbReference type="Proteomes" id="UP000236569">
    <property type="component" value="Unassembled WGS sequence"/>
</dbReference>
<comment type="cofactor">
    <cofactor evidence="1 8">
        <name>Mg(2+)</name>
        <dbReference type="ChEBI" id="CHEBI:18420"/>
    </cofactor>
</comment>
<dbReference type="AlphaFoldDB" id="A0A2I9CXW2"/>
<feature type="binding site" evidence="8">
    <location>
        <position position="100"/>
    </location>
    <ligand>
        <name>Mg(2+)</name>
        <dbReference type="ChEBI" id="CHEBI:18420"/>
    </ligand>
</feature>
<dbReference type="PANTHER" id="PTHR33653:SF1">
    <property type="entry name" value="RIBONUCLEASE VAPC2"/>
    <property type="match status" value="1"/>
</dbReference>
<keyword evidence="2 8" id="KW-1277">Toxin-antitoxin system</keyword>
<evidence type="ECO:0000256" key="2">
    <source>
        <dbReference type="ARBA" id="ARBA00022649"/>
    </source>
</evidence>
<evidence type="ECO:0000256" key="1">
    <source>
        <dbReference type="ARBA" id="ARBA00001946"/>
    </source>
</evidence>
<feature type="domain" description="PIN" evidence="9">
    <location>
        <begin position="6"/>
        <end position="127"/>
    </location>
</feature>
<dbReference type="GO" id="GO:0000287">
    <property type="term" value="F:magnesium ion binding"/>
    <property type="evidence" value="ECO:0007669"/>
    <property type="project" value="UniProtKB-UniRule"/>
</dbReference>
<dbReference type="RefSeq" id="WP_103130287.1">
    <property type="nucleotide sequence ID" value="NZ_BFAG01000011.1"/>
</dbReference>
<dbReference type="Gene3D" id="3.40.50.1010">
    <property type="entry name" value="5'-nuclease"/>
    <property type="match status" value="1"/>
</dbReference>
<dbReference type="InterPro" id="IPR029060">
    <property type="entry name" value="PIN-like_dom_sf"/>
</dbReference>
<dbReference type="SUPFAM" id="SSF88723">
    <property type="entry name" value="PIN domain-like"/>
    <property type="match status" value="1"/>
</dbReference>
<protein>
    <recommendedName>
        <fullName evidence="8">Ribonuclease VapC</fullName>
        <shortName evidence="8">RNase VapC</shortName>
        <ecNumber evidence="8">3.1.-.-</ecNumber>
    </recommendedName>
    <alternativeName>
        <fullName evidence="8">Toxin VapC</fullName>
    </alternativeName>
</protein>
<dbReference type="GO" id="GO:0004540">
    <property type="term" value="F:RNA nuclease activity"/>
    <property type="evidence" value="ECO:0007669"/>
    <property type="project" value="InterPro"/>
</dbReference>
<keyword evidence="3 8" id="KW-0540">Nuclease</keyword>
<keyword evidence="11" id="KW-1185">Reference proteome</keyword>
<dbReference type="EC" id="3.1.-.-" evidence="8"/>
<dbReference type="Pfam" id="PF01850">
    <property type="entry name" value="PIN"/>
    <property type="match status" value="1"/>
</dbReference>
<keyword evidence="6 8" id="KW-0460">Magnesium</keyword>
<gene>
    <name evidence="8" type="primary">vapC</name>
    <name evidence="10" type="ORF">DAERI_110131</name>
</gene>
<feature type="binding site" evidence="8">
    <location>
        <position position="9"/>
    </location>
    <ligand>
        <name>Mg(2+)</name>
        <dbReference type="ChEBI" id="CHEBI:18420"/>
    </ligand>
</feature>
<accession>A0A2I9CXW2</accession>
<keyword evidence="4 8" id="KW-0479">Metal-binding</keyword>
<dbReference type="PANTHER" id="PTHR33653">
    <property type="entry name" value="RIBONUCLEASE VAPC2"/>
    <property type="match status" value="1"/>
</dbReference>
<evidence type="ECO:0000259" key="9">
    <source>
        <dbReference type="Pfam" id="PF01850"/>
    </source>
</evidence>
<comment type="caution">
    <text evidence="10">The sequence shown here is derived from an EMBL/GenBank/DDBJ whole genome shotgun (WGS) entry which is preliminary data.</text>
</comment>
<evidence type="ECO:0000256" key="7">
    <source>
        <dbReference type="ARBA" id="ARBA00038093"/>
    </source>
</evidence>
<keyword evidence="8" id="KW-0800">Toxin</keyword>
<dbReference type="OrthoDB" id="9796690at2"/>
<comment type="function">
    <text evidence="8">Toxic component of a toxin-antitoxin (TA) system. An RNase.</text>
</comment>
<reference evidence="11" key="1">
    <citation type="submission" date="2018-01" db="EMBL/GenBank/DDBJ databases">
        <title>Draft Genome Sequence of the Radioresistant Bacterium Deinococcus aerius TR0125, Isolated from the Higher Atmosphere above Japan.</title>
        <authorList>
            <person name="Satoh K."/>
            <person name="Arai H."/>
            <person name="Sanzen T."/>
            <person name="Kawaguchi Y."/>
            <person name="Hayashi H."/>
            <person name="Yokobori S."/>
            <person name="Yamagishi A."/>
            <person name="Oono Y."/>
            <person name="Narumi I."/>
        </authorList>
    </citation>
    <scope>NUCLEOTIDE SEQUENCE [LARGE SCALE GENOMIC DNA]</scope>
    <source>
        <strain evidence="11">TR0125</strain>
    </source>
</reference>
<dbReference type="GO" id="GO:0016787">
    <property type="term" value="F:hydrolase activity"/>
    <property type="evidence" value="ECO:0007669"/>
    <property type="project" value="UniProtKB-KW"/>
</dbReference>
<evidence type="ECO:0000256" key="6">
    <source>
        <dbReference type="ARBA" id="ARBA00022842"/>
    </source>
</evidence>
<dbReference type="GO" id="GO:0090729">
    <property type="term" value="F:toxin activity"/>
    <property type="evidence" value="ECO:0007669"/>
    <property type="project" value="UniProtKB-KW"/>
</dbReference>